<sequence>MHCSFIIVVTIIIANYSNAPLCCCTYRGTSVTNLCISYHAYCGNPLICPLLLLLLEPYTCMKYFDYQYTGTY</sequence>
<dbReference type="KEGG" id="vg:955136"/>
<dbReference type="Proteomes" id="UP000232784">
    <property type="component" value="Segment"/>
</dbReference>
<evidence type="ECO:0000313" key="2">
    <source>
        <dbReference type="Proteomes" id="UP000232784"/>
    </source>
</evidence>
<accession>Q8JKV5</accession>
<dbReference type="EMBL" id="AF451898">
    <property type="protein sequence ID" value="AAN04303.1"/>
    <property type="molecule type" value="Genomic_DNA"/>
</dbReference>
<keyword evidence="2" id="KW-1185">Reference proteome</keyword>
<reference evidence="1 2" key="1">
    <citation type="journal article" date="2002" name="J. Virol.">
        <title>Analysis of the complete genome sequence of the Hz-1 virus suggests that it is related to members of the Baculoviridae.</title>
        <authorList>
            <person name="Cheng C.H."/>
            <person name="Liu S.M."/>
            <person name="Chow T.Y."/>
            <person name="Hsiao Y.Y."/>
            <person name="Wang D.P."/>
            <person name="Huang J.J."/>
            <person name="Chen H.H."/>
        </authorList>
    </citation>
    <scope>NUCLEOTIDE SEQUENCE [LARGE SCALE GENOMIC DNA]</scope>
</reference>
<evidence type="ECO:0000313" key="1">
    <source>
        <dbReference type="EMBL" id="AAN04303.1"/>
    </source>
</evidence>
<gene>
    <name evidence="1" type="primary">orf5</name>
</gene>
<name>Q8JKV5_9VIRU</name>
<protein>
    <submittedName>
        <fullName evidence="1">Orf5</fullName>
    </submittedName>
</protein>
<organism evidence="1 2">
    <name type="scientific">Heliothis zea nudivirus 1</name>
    <dbReference type="NCBI Taxonomy" id="3116536"/>
    <lineage>
        <taxon>Viruses</taxon>
        <taxon>Viruses incertae sedis</taxon>
        <taxon>Naldaviricetes</taxon>
        <taxon>Lefavirales</taxon>
        <taxon>Nudiviridae</taxon>
        <taxon>Betanudivirus</taxon>
        <taxon>Betanudivirus hezeae</taxon>
    </lineage>
</organism>
<proteinExistence type="predicted"/>